<comment type="caution">
    <text evidence="1">The sequence shown here is derived from an EMBL/GenBank/DDBJ whole genome shotgun (WGS) entry which is preliminary data.</text>
</comment>
<dbReference type="Proteomes" id="UP001055172">
    <property type="component" value="Unassembled WGS sequence"/>
</dbReference>
<proteinExistence type="predicted"/>
<evidence type="ECO:0000313" key="2">
    <source>
        <dbReference type="Proteomes" id="UP001055172"/>
    </source>
</evidence>
<gene>
    <name evidence="1" type="ORF">ColLi_03391</name>
</gene>
<keyword evidence="2" id="KW-1185">Reference proteome</keyword>
<reference evidence="1 2" key="1">
    <citation type="submission" date="2021-07" db="EMBL/GenBank/DDBJ databases">
        <title>Genome data of Colletotrichum spaethianum.</title>
        <authorList>
            <person name="Utami Y.D."/>
            <person name="Hiruma K."/>
        </authorList>
    </citation>
    <scope>NUCLEOTIDE SEQUENCE [LARGE SCALE GENOMIC DNA]</scope>
    <source>
        <strain evidence="1 2">MAFF 242679</strain>
    </source>
</reference>
<organism evidence="1 2">
    <name type="scientific">Colletotrichum liriopes</name>
    <dbReference type="NCBI Taxonomy" id="708192"/>
    <lineage>
        <taxon>Eukaryota</taxon>
        <taxon>Fungi</taxon>
        <taxon>Dikarya</taxon>
        <taxon>Ascomycota</taxon>
        <taxon>Pezizomycotina</taxon>
        <taxon>Sordariomycetes</taxon>
        <taxon>Hypocreomycetidae</taxon>
        <taxon>Glomerellales</taxon>
        <taxon>Glomerellaceae</taxon>
        <taxon>Colletotrichum</taxon>
        <taxon>Colletotrichum spaethianum species complex</taxon>
    </lineage>
</organism>
<dbReference type="AlphaFoldDB" id="A0AA37GGL2"/>
<protein>
    <submittedName>
        <fullName evidence="1">Uncharacterized protein</fullName>
    </submittedName>
</protein>
<dbReference type="EMBL" id="BPPX01000005">
    <property type="protein sequence ID" value="GJC80553.1"/>
    <property type="molecule type" value="Genomic_DNA"/>
</dbReference>
<name>A0AA37GGL2_9PEZI</name>
<sequence length="68" mass="7568">MSKPEYEIILPLNDLAGMLSIEDLETTIQNAELNDRVRQNVLLDDSVTFEGPQSILSSTKAEESKTTD</sequence>
<evidence type="ECO:0000313" key="1">
    <source>
        <dbReference type="EMBL" id="GJC80553.1"/>
    </source>
</evidence>
<accession>A0AA37GGL2</accession>